<gene>
    <name evidence="2" type="ORF">PLOB_00019397</name>
</gene>
<comment type="caution">
    <text evidence="2">The sequence shown here is derived from an EMBL/GenBank/DDBJ whole genome shotgun (WGS) entry which is preliminary data.</text>
</comment>
<dbReference type="InterPro" id="IPR011042">
    <property type="entry name" value="6-blade_b-propeller_TolB-like"/>
</dbReference>
<protein>
    <submittedName>
        <fullName evidence="2">Uncharacterized protein</fullName>
    </submittedName>
</protein>
<keyword evidence="3" id="KW-1185">Reference proteome</keyword>
<keyword evidence="1" id="KW-0732">Signal</keyword>
<organism evidence="2 3">
    <name type="scientific">Porites lobata</name>
    <dbReference type="NCBI Taxonomy" id="104759"/>
    <lineage>
        <taxon>Eukaryota</taxon>
        <taxon>Metazoa</taxon>
        <taxon>Cnidaria</taxon>
        <taxon>Anthozoa</taxon>
        <taxon>Hexacorallia</taxon>
        <taxon>Scleractinia</taxon>
        <taxon>Fungiina</taxon>
        <taxon>Poritidae</taxon>
        <taxon>Porites</taxon>
    </lineage>
</organism>
<sequence length="658" mass="73355">MCIASHDSFVFLFLVLGPAHQSPVIASKASFSHPAAIDVLMIQPGKNEIAFVYDKGNSCIRFIKGVHSFQGDKFVGTLKVQSIPANWKPEGLAVISKDTLAVTEGTTVNLVYMETSYNAGQLVKVVDNLEAPHGLCPSRTEGTVFVADGHSIKEINLEEKSVRISCDGFQQAFDVALSVSGNLGVTDVKGHKIFILKEQNGTRMYNIKSTIGNGIFGYSDGPAAKAQLSEPTGLCFDFNSAIFCCFGGSKNGYIKIHTPVEFACTFMSKVPEIYHAIGFLPKKEQNRLAQIGMRPAVPFVESTEKVIDSLAYLESLTAQWKDYLKMATAGPEGTVYYGSVNGFAETVKGLEAHTQSFEQADLHDVLDKFNFYAFVNESRKEHGFAKLKQNGQYRHPTLQQYVRSKDRHEVELIKKTCQCPHAYHTNTFSAYQPSHRSNLSSVKTITQYRKWCEQFHPPQSQESCEQTKQDLTVVRMLYSLTKARPSQNIRDLYRYKCGYGPCVIIQKDVLLQGNTDQIQLHYPAFSELMRALEIRRGDNTPEIGRVPSNNYLFVPGDIVAVNHGTDDGVPSGDEWWLQVNKPHESNRDRPGCHVFGFWLNEQAASKDSIPGKHFSLLPNPVKVYFGSIIKDNKIPVVVLVEELSSGWQSGNVLFTFTN</sequence>
<proteinExistence type="predicted"/>
<evidence type="ECO:0000313" key="2">
    <source>
        <dbReference type="EMBL" id="CAH3177580.1"/>
    </source>
</evidence>
<evidence type="ECO:0000256" key="1">
    <source>
        <dbReference type="SAM" id="SignalP"/>
    </source>
</evidence>
<feature type="chain" id="PRO_5046098555" evidence="1">
    <location>
        <begin position="22"/>
        <end position="658"/>
    </location>
</feature>
<evidence type="ECO:0000313" key="3">
    <source>
        <dbReference type="Proteomes" id="UP001159405"/>
    </source>
</evidence>
<dbReference type="SUPFAM" id="SSF101898">
    <property type="entry name" value="NHL repeat"/>
    <property type="match status" value="1"/>
</dbReference>
<reference evidence="2 3" key="1">
    <citation type="submission" date="2022-05" db="EMBL/GenBank/DDBJ databases">
        <authorList>
            <consortium name="Genoscope - CEA"/>
            <person name="William W."/>
        </authorList>
    </citation>
    <scope>NUCLEOTIDE SEQUENCE [LARGE SCALE GENOMIC DNA]</scope>
</reference>
<dbReference type="Proteomes" id="UP001159405">
    <property type="component" value="Unassembled WGS sequence"/>
</dbReference>
<dbReference type="Gene3D" id="2.120.10.30">
    <property type="entry name" value="TolB, C-terminal domain"/>
    <property type="match status" value="1"/>
</dbReference>
<dbReference type="EMBL" id="CALNXK010000227">
    <property type="protein sequence ID" value="CAH3177580.1"/>
    <property type="molecule type" value="Genomic_DNA"/>
</dbReference>
<name>A0ABN8RDY4_9CNID</name>
<feature type="signal peptide" evidence="1">
    <location>
        <begin position="1"/>
        <end position="21"/>
    </location>
</feature>
<accession>A0ABN8RDY4</accession>